<dbReference type="InParanoid" id="F4S057"/>
<evidence type="ECO:0000313" key="3">
    <source>
        <dbReference type="Proteomes" id="UP000001072"/>
    </source>
</evidence>
<protein>
    <submittedName>
        <fullName evidence="2">Secreted protein</fullName>
    </submittedName>
</protein>
<evidence type="ECO:0000313" key="2">
    <source>
        <dbReference type="EMBL" id="EGG01995.1"/>
    </source>
</evidence>
<dbReference type="AlphaFoldDB" id="F4S057"/>
<sequence length="156" mass="17846">MHTLFTFAYLAIFSMAWRSASAAMQCSTTFNAVSLGPGKIGCQVRGKHYSCKAEDCWVDDPPPRADLKYNVADHIVFKDCHKYKDKFGDSKQEKAEFRVQASRYWMYREKQHANVIGHVIGEEIPKELPGFRCYAQETSLPECLPQSCQLVENANW</sequence>
<dbReference type="HOGENOM" id="CLU_141155_0_0_1"/>
<evidence type="ECO:0000256" key="1">
    <source>
        <dbReference type="SAM" id="SignalP"/>
    </source>
</evidence>
<gene>
    <name evidence="2" type="ORF">MELLADRAFT_124200</name>
</gene>
<dbReference type="OrthoDB" id="10361842at2759"/>
<organism evidence="3">
    <name type="scientific">Melampsora larici-populina (strain 98AG31 / pathotype 3-4-7)</name>
    <name type="common">Poplar leaf rust fungus</name>
    <dbReference type="NCBI Taxonomy" id="747676"/>
    <lineage>
        <taxon>Eukaryota</taxon>
        <taxon>Fungi</taxon>
        <taxon>Dikarya</taxon>
        <taxon>Basidiomycota</taxon>
        <taxon>Pucciniomycotina</taxon>
        <taxon>Pucciniomycetes</taxon>
        <taxon>Pucciniales</taxon>
        <taxon>Melampsoraceae</taxon>
        <taxon>Melampsora</taxon>
    </lineage>
</organism>
<dbReference type="GeneID" id="18926673"/>
<dbReference type="EMBL" id="GL883134">
    <property type="protein sequence ID" value="EGG01995.1"/>
    <property type="molecule type" value="Genomic_DNA"/>
</dbReference>
<dbReference type="KEGG" id="mlr:MELLADRAFT_124200"/>
<dbReference type="Proteomes" id="UP000001072">
    <property type="component" value="Unassembled WGS sequence"/>
</dbReference>
<keyword evidence="1" id="KW-0732">Signal</keyword>
<dbReference type="RefSeq" id="XP_007414829.1">
    <property type="nucleotide sequence ID" value="XM_007414767.1"/>
</dbReference>
<accession>F4S057</accession>
<name>F4S057_MELLP</name>
<proteinExistence type="predicted"/>
<keyword evidence="3" id="KW-1185">Reference proteome</keyword>
<reference evidence="3" key="1">
    <citation type="journal article" date="2011" name="Proc. Natl. Acad. Sci. U.S.A.">
        <title>Obligate biotrophy features unraveled by the genomic analysis of rust fungi.</title>
        <authorList>
            <person name="Duplessis S."/>
            <person name="Cuomo C.A."/>
            <person name="Lin Y.-C."/>
            <person name="Aerts A."/>
            <person name="Tisserant E."/>
            <person name="Veneault-Fourrey C."/>
            <person name="Joly D.L."/>
            <person name="Hacquard S."/>
            <person name="Amselem J."/>
            <person name="Cantarel B.L."/>
            <person name="Chiu R."/>
            <person name="Coutinho P.M."/>
            <person name="Feau N."/>
            <person name="Field M."/>
            <person name="Frey P."/>
            <person name="Gelhaye E."/>
            <person name="Goldberg J."/>
            <person name="Grabherr M.G."/>
            <person name="Kodira C.D."/>
            <person name="Kohler A."/>
            <person name="Kuees U."/>
            <person name="Lindquist E.A."/>
            <person name="Lucas S.M."/>
            <person name="Mago R."/>
            <person name="Mauceli E."/>
            <person name="Morin E."/>
            <person name="Murat C."/>
            <person name="Pangilinan J.L."/>
            <person name="Park R."/>
            <person name="Pearson M."/>
            <person name="Quesneville H."/>
            <person name="Rouhier N."/>
            <person name="Sakthikumar S."/>
            <person name="Salamov A.A."/>
            <person name="Schmutz J."/>
            <person name="Selles B."/>
            <person name="Shapiro H."/>
            <person name="Tanguay P."/>
            <person name="Tuskan G.A."/>
            <person name="Henrissat B."/>
            <person name="Van de Peer Y."/>
            <person name="Rouze P."/>
            <person name="Ellis J.G."/>
            <person name="Dodds P.N."/>
            <person name="Schein J.E."/>
            <person name="Zhong S."/>
            <person name="Hamelin R.C."/>
            <person name="Grigoriev I.V."/>
            <person name="Szabo L.J."/>
            <person name="Martin F."/>
        </authorList>
    </citation>
    <scope>NUCLEOTIDE SEQUENCE [LARGE SCALE GENOMIC DNA]</scope>
    <source>
        <strain evidence="3">98AG31 / pathotype 3-4-7</strain>
    </source>
</reference>
<feature type="chain" id="PRO_5003321173" evidence="1">
    <location>
        <begin position="23"/>
        <end position="156"/>
    </location>
</feature>
<feature type="signal peptide" evidence="1">
    <location>
        <begin position="1"/>
        <end position="22"/>
    </location>
</feature>
<dbReference type="VEuPathDB" id="FungiDB:MELLADRAFT_124200"/>